<dbReference type="Proteomes" id="UP000008810">
    <property type="component" value="Chromosome 5"/>
</dbReference>
<comment type="similarity">
    <text evidence="1">Belongs to the ARG7 family.</text>
</comment>
<evidence type="ECO:0000313" key="3">
    <source>
        <dbReference type="EMBL" id="KQJ83867.1"/>
    </source>
</evidence>
<evidence type="ECO:0000313" key="4">
    <source>
        <dbReference type="EnsemblPlants" id="KQJ83867"/>
    </source>
</evidence>
<dbReference type="EnsemblPlants" id="KQJ83867">
    <property type="protein sequence ID" value="KQJ83867"/>
    <property type="gene ID" value="BRADI_5g17246v3"/>
</dbReference>
<dbReference type="GO" id="GO:0009733">
    <property type="term" value="P:response to auxin"/>
    <property type="evidence" value="ECO:0007669"/>
    <property type="project" value="InterPro"/>
</dbReference>
<reference evidence="3 4" key="1">
    <citation type="journal article" date="2010" name="Nature">
        <title>Genome sequencing and analysis of the model grass Brachypodium distachyon.</title>
        <authorList>
            <consortium name="International Brachypodium Initiative"/>
        </authorList>
    </citation>
    <scope>NUCLEOTIDE SEQUENCE [LARGE SCALE GENOMIC DNA]</scope>
    <source>
        <strain evidence="3 4">Bd21</strain>
    </source>
</reference>
<feature type="region of interest" description="Disordered" evidence="2">
    <location>
        <begin position="82"/>
        <end position="107"/>
    </location>
</feature>
<dbReference type="OrthoDB" id="1897212at2759"/>
<evidence type="ECO:0000256" key="2">
    <source>
        <dbReference type="SAM" id="MobiDB-lite"/>
    </source>
</evidence>
<dbReference type="AlphaFoldDB" id="A0A0Q3H6M8"/>
<dbReference type="Gramene" id="KQJ83867">
    <property type="protein sequence ID" value="KQJ83867"/>
    <property type="gene ID" value="BRADI_5g17246v3"/>
</dbReference>
<reference evidence="4" key="3">
    <citation type="submission" date="2018-08" db="UniProtKB">
        <authorList>
            <consortium name="EnsemblPlants"/>
        </authorList>
    </citation>
    <scope>IDENTIFICATION</scope>
    <source>
        <strain evidence="4">cv. Bd21</strain>
    </source>
</reference>
<evidence type="ECO:0008006" key="6">
    <source>
        <dbReference type="Google" id="ProtNLM"/>
    </source>
</evidence>
<proteinExistence type="inferred from homology"/>
<dbReference type="InterPro" id="IPR003676">
    <property type="entry name" value="SAUR_fam"/>
</dbReference>
<keyword evidence="5" id="KW-1185">Reference proteome</keyword>
<accession>A0A0Q3H6M8</accession>
<feature type="compositionally biased region" description="Pro residues" evidence="2">
    <location>
        <begin position="95"/>
        <end position="107"/>
    </location>
</feature>
<evidence type="ECO:0000313" key="5">
    <source>
        <dbReference type="Proteomes" id="UP000008810"/>
    </source>
</evidence>
<organism evidence="3">
    <name type="scientific">Brachypodium distachyon</name>
    <name type="common">Purple false brome</name>
    <name type="synonym">Trachynia distachya</name>
    <dbReference type="NCBI Taxonomy" id="15368"/>
    <lineage>
        <taxon>Eukaryota</taxon>
        <taxon>Viridiplantae</taxon>
        <taxon>Streptophyta</taxon>
        <taxon>Embryophyta</taxon>
        <taxon>Tracheophyta</taxon>
        <taxon>Spermatophyta</taxon>
        <taxon>Magnoliopsida</taxon>
        <taxon>Liliopsida</taxon>
        <taxon>Poales</taxon>
        <taxon>Poaceae</taxon>
        <taxon>BOP clade</taxon>
        <taxon>Pooideae</taxon>
        <taxon>Stipodae</taxon>
        <taxon>Brachypodieae</taxon>
        <taxon>Brachypodium</taxon>
    </lineage>
</organism>
<feature type="compositionally biased region" description="Low complexity" evidence="2">
    <location>
        <begin position="82"/>
        <end position="94"/>
    </location>
</feature>
<protein>
    <recommendedName>
        <fullName evidence="6">Auxin-responsive protein</fullName>
    </recommendedName>
</protein>
<dbReference type="Pfam" id="PF02519">
    <property type="entry name" value="Auxin_inducible"/>
    <property type="match status" value="1"/>
</dbReference>
<dbReference type="EMBL" id="CM000884">
    <property type="protein sequence ID" value="KQJ83867.1"/>
    <property type="molecule type" value="Genomic_DNA"/>
</dbReference>
<name>A0A0Q3H6M8_BRADI</name>
<reference evidence="3" key="2">
    <citation type="submission" date="2017-06" db="EMBL/GenBank/DDBJ databases">
        <title>WGS assembly of Brachypodium distachyon.</title>
        <authorList>
            <consortium name="The International Brachypodium Initiative"/>
            <person name="Lucas S."/>
            <person name="Harmon-Smith M."/>
            <person name="Lail K."/>
            <person name="Tice H."/>
            <person name="Grimwood J."/>
            <person name="Bruce D."/>
            <person name="Barry K."/>
            <person name="Shu S."/>
            <person name="Lindquist E."/>
            <person name="Wang M."/>
            <person name="Pitluck S."/>
            <person name="Vogel J.P."/>
            <person name="Garvin D.F."/>
            <person name="Mockler T.C."/>
            <person name="Schmutz J."/>
            <person name="Rokhsar D."/>
            <person name="Bevan M.W."/>
        </authorList>
    </citation>
    <scope>NUCLEOTIDE SEQUENCE</scope>
    <source>
        <strain evidence="3">Bd21</strain>
    </source>
</reference>
<dbReference type="STRING" id="15368.A0A0Q3H6M8"/>
<evidence type="ECO:0000256" key="1">
    <source>
        <dbReference type="ARBA" id="ARBA00006974"/>
    </source>
</evidence>
<gene>
    <name evidence="3" type="ORF">BRADI_5g17246v3</name>
</gene>
<sequence length="130" mass="13492">MGYPNLRAPRQLVGGRSSKAAAERAALLDGTGEEAAAVPRGYFAVYVGAEARWFVVPSAFRALMELAAEEFGFGQVGGLRFPAARRSSSPSSPSSIPPSSAPLALPTPPLIATRAAEIRRKHGQGSQGGT</sequence>
<dbReference type="InParanoid" id="A0A0Q3H6M8"/>